<dbReference type="SUPFAM" id="SSF111283">
    <property type="entry name" value="Putative modulator of DNA gyrase, PmbA/TldD"/>
    <property type="match status" value="1"/>
</dbReference>
<reference evidence="5" key="1">
    <citation type="journal article" date="2020" name="mSystems">
        <title>Genome- and Community-Level Interaction Insights into Carbon Utilization and Element Cycling Functions of Hydrothermarchaeota in Hydrothermal Sediment.</title>
        <authorList>
            <person name="Zhou Z."/>
            <person name="Liu Y."/>
            <person name="Xu W."/>
            <person name="Pan J."/>
            <person name="Luo Z.H."/>
            <person name="Li M."/>
        </authorList>
    </citation>
    <scope>NUCLEOTIDE SEQUENCE [LARGE SCALE GENOMIC DNA]</scope>
    <source>
        <strain evidence="5">HyVt-458</strain>
    </source>
</reference>
<evidence type="ECO:0000259" key="2">
    <source>
        <dbReference type="Pfam" id="PF01523"/>
    </source>
</evidence>
<comment type="similarity">
    <text evidence="1">Belongs to the peptidase U62 family.</text>
</comment>
<gene>
    <name evidence="5" type="ORF">ENJ12_04035</name>
</gene>
<dbReference type="InterPro" id="IPR035068">
    <property type="entry name" value="TldD/PmbA_N"/>
</dbReference>
<dbReference type="PANTHER" id="PTHR43421">
    <property type="entry name" value="METALLOPROTEASE PMBA"/>
    <property type="match status" value="1"/>
</dbReference>
<feature type="domain" description="Metalloprotease TldD/E N-terminal" evidence="2">
    <location>
        <begin position="28"/>
        <end position="86"/>
    </location>
</feature>
<dbReference type="Gene3D" id="3.30.2290.10">
    <property type="entry name" value="PmbA/TldD superfamily"/>
    <property type="match status" value="1"/>
</dbReference>
<dbReference type="Pfam" id="PF19289">
    <property type="entry name" value="PmbA_TldD_3rd"/>
    <property type="match status" value="1"/>
</dbReference>
<feature type="domain" description="Metalloprotease TldD/E central" evidence="4">
    <location>
        <begin position="120"/>
        <end position="224"/>
    </location>
</feature>
<dbReference type="InterPro" id="IPR045570">
    <property type="entry name" value="Metalloprtase-TldD/E_cen_dom"/>
</dbReference>
<evidence type="ECO:0000259" key="3">
    <source>
        <dbReference type="Pfam" id="PF19289"/>
    </source>
</evidence>
<dbReference type="GO" id="GO:0008237">
    <property type="term" value="F:metallopeptidase activity"/>
    <property type="evidence" value="ECO:0007669"/>
    <property type="project" value="InterPro"/>
</dbReference>
<comment type="caution">
    <text evidence="5">The sequence shown here is derived from an EMBL/GenBank/DDBJ whole genome shotgun (WGS) entry which is preliminary data.</text>
</comment>
<dbReference type="InterPro" id="IPR036059">
    <property type="entry name" value="TldD/PmbA_sf"/>
</dbReference>
<feature type="domain" description="Metalloprotease TldD/E C-terminal" evidence="3">
    <location>
        <begin position="235"/>
        <end position="437"/>
    </location>
</feature>
<dbReference type="Pfam" id="PF01523">
    <property type="entry name" value="PmbA_TldD_1st"/>
    <property type="match status" value="1"/>
</dbReference>
<dbReference type="PANTHER" id="PTHR43421:SF1">
    <property type="entry name" value="METALLOPROTEASE PMBA"/>
    <property type="match status" value="1"/>
</dbReference>
<proteinExistence type="inferred from homology"/>
<dbReference type="Pfam" id="PF19290">
    <property type="entry name" value="PmbA_TldD_2nd"/>
    <property type="match status" value="1"/>
</dbReference>
<sequence>MQDKMRRAAEQSLGLARKAGAQDAWVNVSRSRDVTHEYRDGKLEKVKDATSRALSIELYVDGRYASHSTTDLREQSLAGFIANAVSLTRALQPDPYRRITPPELFKGRADRDLQLLDPAIRDLAPAQRLAWCKELDEGVRGDKRLISASCAVYDGSSRSLSVSSNGFHGEQTGTSIWMGADLTFRDRGDRRASGDFYPGARRLSDMPTVQKIAREALERVRQRLGVTKGPSQKGYMVVDARAAGRLISSLVSPASAQAFQQKRSFWTGQLGKRMFSEQLTLVDDPLLLRGLGSRLYDSEGIAARPLTLVDKGVVQNIYADTYYGRKLKMAPTTGSRSNLLVKPGSRSLNDLLAAAGEGIYVTSWLGGNADNTTGEFSLGLRGHLIRNGKIAEPVGEMNVTGSLKELFGNLVALGDDPWPYSSLRAPSMMFEGVGFSGA</sequence>
<dbReference type="AlphaFoldDB" id="A0A831RTZ1"/>
<dbReference type="EMBL" id="DRLF01000147">
    <property type="protein sequence ID" value="HEC05992.1"/>
    <property type="molecule type" value="Genomic_DNA"/>
</dbReference>
<evidence type="ECO:0000313" key="5">
    <source>
        <dbReference type="EMBL" id="HEC05992.1"/>
    </source>
</evidence>
<organism evidence="5">
    <name type="scientific">Thiolapillus brandeum</name>
    <dbReference type="NCBI Taxonomy" id="1076588"/>
    <lineage>
        <taxon>Bacteria</taxon>
        <taxon>Pseudomonadati</taxon>
        <taxon>Pseudomonadota</taxon>
        <taxon>Gammaproteobacteria</taxon>
        <taxon>Chromatiales</taxon>
        <taxon>Sedimenticolaceae</taxon>
        <taxon>Thiolapillus</taxon>
    </lineage>
</organism>
<dbReference type="GO" id="GO:0005829">
    <property type="term" value="C:cytosol"/>
    <property type="evidence" value="ECO:0007669"/>
    <property type="project" value="TreeGrafter"/>
</dbReference>
<evidence type="ECO:0000259" key="4">
    <source>
        <dbReference type="Pfam" id="PF19290"/>
    </source>
</evidence>
<protein>
    <submittedName>
        <fullName evidence="5">TldD/PmbA family protein</fullName>
    </submittedName>
</protein>
<name>A0A831RTZ1_9GAMM</name>
<dbReference type="InterPro" id="IPR002510">
    <property type="entry name" value="Metalloprtase-TldD/E_N"/>
</dbReference>
<accession>A0A831RTZ1</accession>
<evidence type="ECO:0000256" key="1">
    <source>
        <dbReference type="ARBA" id="ARBA00005836"/>
    </source>
</evidence>
<dbReference type="GO" id="GO:0006508">
    <property type="term" value="P:proteolysis"/>
    <property type="evidence" value="ECO:0007669"/>
    <property type="project" value="InterPro"/>
</dbReference>
<dbReference type="InterPro" id="IPR047657">
    <property type="entry name" value="PmbA"/>
</dbReference>
<dbReference type="Proteomes" id="UP000886339">
    <property type="component" value="Unassembled WGS sequence"/>
</dbReference>
<dbReference type="InterPro" id="IPR045569">
    <property type="entry name" value="Metalloprtase-TldD/E_C"/>
</dbReference>